<dbReference type="EMBL" id="JAPNUD010000080">
    <property type="protein sequence ID" value="MDA0643932.1"/>
    <property type="molecule type" value="Genomic_DNA"/>
</dbReference>
<protein>
    <recommendedName>
        <fullName evidence="1">DUF6879 domain-containing protein</fullName>
    </recommendedName>
</protein>
<sequence length="200" mass="23519">MSRLKFPPRPDLVTARLSPDGFRREFRNASRSVTGRVYKLERRQTFQEPGNPSWEAFAAGDMRRALELIEEDRATQRDFKKIFDDRDAHFYRLRVIEDPLSSYLKWELAHFRLNAEEGEKIFIVNQAMIADLDLRYRLDDYTIFDRSLAFFLNYSDDGLFLHADMVSDPAVMSELVALSEEVLARSIRFEDYPVDLSFSE</sequence>
<evidence type="ECO:0000259" key="1">
    <source>
        <dbReference type="Pfam" id="PF21806"/>
    </source>
</evidence>
<dbReference type="Proteomes" id="UP001212498">
    <property type="component" value="Unassembled WGS sequence"/>
</dbReference>
<dbReference type="Pfam" id="PF21806">
    <property type="entry name" value="DUF6879"/>
    <property type="match status" value="1"/>
</dbReference>
<accession>A0ABT4T377</accession>
<dbReference type="InterPro" id="IPR049244">
    <property type="entry name" value="DUF6879"/>
</dbReference>
<name>A0ABT4T377_9ACTN</name>
<dbReference type="RefSeq" id="WP_271278072.1">
    <property type="nucleotide sequence ID" value="NZ_BAABFD010000001.1"/>
</dbReference>
<proteinExistence type="predicted"/>
<reference evidence="2 3" key="1">
    <citation type="submission" date="2022-11" db="EMBL/GenBank/DDBJ databases">
        <title>Nonomuraea corallina sp. nov., a new species of the genus Nonomuraea isolated from sea side sediment in Thai sea.</title>
        <authorList>
            <person name="Ngamcharungchit C."/>
            <person name="Matsumoto A."/>
            <person name="Suriyachadkun C."/>
            <person name="Panbangred W."/>
            <person name="Inahashi Y."/>
            <person name="Intra B."/>
        </authorList>
    </citation>
    <scope>NUCLEOTIDE SEQUENCE [LARGE SCALE GENOMIC DNA]</scope>
    <source>
        <strain evidence="2 3">DSM 43553</strain>
    </source>
</reference>
<keyword evidence="3" id="KW-1185">Reference proteome</keyword>
<gene>
    <name evidence="2" type="ORF">OUY24_25165</name>
</gene>
<evidence type="ECO:0000313" key="2">
    <source>
        <dbReference type="EMBL" id="MDA0643932.1"/>
    </source>
</evidence>
<comment type="caution">
    <text evidence="2">The sequence shown here is derived from an EMBL/GenBank/DDBJ whole genome shotgun (WGS) entry which is preliminary data.</text>
</comment>
<feature type="domain" description="DUF6879" evidence="1">
    <location>
        <begin position="25"/>
        <end position="192"/>
    </location>
</feature>
<evidence type="ECO:0000313" key="3">
    <source>
        <dbReference type="Proteomes" id="UP001212498"/>
    </source>
</evidence>
<organism evidence="2 3">
    <name type="scientific">Nonomuraea ferruginea</name>
    <dbReference type="NCBI Taxonomy" id="46174"/>
    <lineage>
        <taxon>Bacteria</taxon>
        <taxon>Bacillati</taxon>
        <taxon>Actinomycetota</taxon>
        <taxon>Actinomycetes</taxon>
        <taxon>Streptosporangiales</taxon>
        <taxon>Streptosporangiaceae</taxon>
        <taxon>Nonomuraea</taxon>
    </lineage>
</organism>